<name>A0A921U0A1_SORBI</name>
<gene>
    <name evidence="2" type="ORF">BDA96_10G145200</name>
</gene>
<dbReference type="AlphaFoldDB" id="A0A921U0A1"/>
<feature type="region of interest" description="Disordered" evidence="1">
    <location>
        <begin position="58"/>
        <end position="91"/>
    </location>
</feature>
<evidence type="ECO:0000313" key="2">
    <source>
        <dbReference type="EMBL" id="KAG0513927.1"/>
    </source>
</evidence>
<sequence>MEMLAVSEGAPSSVATSTAVWGRKGRRLNQTPETISGLWVARARGNRAPVQIRVEERCSPSSRSAGQRRSSGWLARRRDSCCRRSPRGHAHRRRALLLGEKDKLRLTGCTVKTVASLSAVQSPAVGTEQERRVGRGVERHEQERRVAAGTEQEQERRVRPLGPLNNPRSSWPAGKQRDVKVWN</sequence>
<dbReference type="Proteomes" id="UP000807115">
    <property type="component" value="Chromosome 10"/>
</dbReference>
<evidence type="ECO:0000256" key="1">
    <source>
        <dbReference type="SAM" id="MobiDB-lite"/>
    </source>
</evidence>
<reference evidence="2" key="1">
    <citation type="journal article" date="2019" name="BMC Genomics">
        <title>A new reference genome for Sorghum bicolor reveals high levels of sequence similarity between sweet and grain genotypes: implications for the genetics of sugar metabolism.</title>
        <authorList>
            <person name="Cooper E.A."/>
            <person name="Brenton Z.W."/>
            <person name="Flinn B.S."/>
            <person name="Jenkins J."/>
            <person name="Shu S."/>
            <person name="Flowers D."/>
            <person name="Luo F."/>
            <person name="Wang Y."/>
            <person name="Xia P."/>
            <person name="Barry K."/>
            <person name="Daum C."/>
            <person name="Lipzen A."/>
            <person name="Yoshinaga Y."/>
            <person name="Schmutz J."/>
            <person name="Saski C."/>
            <person name="Vermerris W."/>
            <person name="Kresovich S."/>
        </authorList>
    </citation>
    <scope>NUCLEOTIDE SEQUENCE</scope>
</reference>
<dbReference type="EMBL" id="CM027689">
    <property type="protein sequence ID" value="KAG0513927.1"/>
    <property type="molecule type" value="Genomic_DNA"/>
</dbReference>
<proteinExistence type="predicted"/>
<feature type="region of interest" description="Disordered" evidence="1">
    <location>
        <begin position="122"/>
        <end position="183"/>
    </location>
</feature>
<feature type="compositionally biased region" description="Low complexity" evidence="1">
    <location>
        <begin position="59"/>
        <end position="71"/>
    </location>
</feature>
<comment type="caution">
    <text evidence="2">The sequence shown here is derived from an EMBL/GenBank/DDBJ whole genome shotgun (WGS) entry which is preliminary data.</text>
</comment>
<reference evidence="2" key="2">
    <citation type="submission" date="2020-10" db="EMBL/GenBank/DDBJ databases">
        <authorList>
            <person name="Cooper E.A."/>
            <person name="Brenton Z.W."/>
            <person name="Flinn B.S."/>
            <person name="Jenkins J."/>
            <person name="Shu S."/>
            <person name="Flowers D."/>
            <person name="Luo F."/>
            <person name="Wang Y."/>
            <person name="Xia P."/>
            <person name="Barry K."/>
            <person name="Daum C."/>
            <person name="Lipzen A."/>
            <person name="Yoshinaga Y."/>
            <person name="Schmutz J."/>
            <person name="Saski C."/>
            <person name="Vermerris W."/>
            <person name="Kresovich S."/>
        </authorList>
    </citation>
    <scope>NUCLEOTIDE SEQUENCE</scope>
</reference>
<feature type="compositionally biased region" description="Basic and acidic residues" evidence="1">
    <location>
        <begin position="128"/>
        <end position="146"/>
    </location>
</feature>
<protein>
    <submittedName>
        <fullName evidence="2">Uncharacterized protein</fullName>
    </submittedName>
</protein>
<accession>A0A921U0A1</accession>
<evidence type="ECO:0000313" key="3">
    <source>
        <dbReference type="Proteomes" id="UP000807115"/>
    </source>
</evidence>
<organism evidence="2 3">
    <name type="scientific">Sorghum bicolor</name>
    <name type="common">Sorghum</name>
    <name type="synonym">Sorghum vulgare</name>
    <dbReference type="NCBI Taxonomy" id="4558"/>
    <lineage>
        <taxon>Eukaryota</taxon>
        <taxon>Viridiplantae</taxon>
        <taxon>Streptophyta</taxon>
        <taxon>Embryophyta</taxon>
        <taxon>Tracheophyta</taxon>
        <taxon>Spermatophyta</taxon>
        <taxon>Magnoliopsida</taxon>
        <taxon>Liliopsida</taxon>
        <taxon>Poales</taxon>
        <taxon>Poaceae</taxon>
        <taxon>PACMAD clade</taxon>
        <taxon>Panicoideae</taxon>
        <taxon>Andropogonodae</taxon>
        <taxon>Andropogoneae</taxon>
        <taxon>Sorghinae</taxon>
        <taxon>Sorghum</taxon>
    </lineage>
</organism>